<evidence type="ECO:0000256" key="2">
    <source>
        <dbReference type="SAM" id="Coils"/>
    </source>
</evidence>
<dbReference type="EMBL" id="CAAALY010257430">
    <property type="protein sequence ID" value="VEL38279.1"/>
    <property type="molecule type" value="Genomic_DNA"/>
</dbReference>
<keyword evidence="5" id="KW-1185">Reference proteome</keyword>
<feature type="domain" description="Myosin tail" evidence="3">
    <location>
        <begin position="99"/>
        <end position="239"/>
    </location>
</feature>
<feature type="coiled-coil region" evidence="2">
    <location>
        <begin position="127"/>
        <end position="238"/>
    </location>
</feature>
<dbReference type="AlphaFoldDB" id="A0A448XJN6"/>
<keyword evidence="1 2" id="KW-0175">Coiled coil</keyword>
<gene>
    <name evidence="4" type="ORF">PXEA_LOCUS31719</name>
</gene>
<feature type="coiled-coil region" evidence="2">
    <location>
        <begin position="13"/>
        <end position="75"/>
    </location>
</feature>
<feature type="non-terminal residue" evidence="4">
    <location>
        <position position="241"/>
    </location>
</feature>
<dbReference type="SUPFAM" id="SSF90257">
    <property type="entry name" value="Myosin rod fragments"/>
    <property type="match status" value="1"/>
</dbReference>
<dbReference type="InterPro" id="IPR002928">
    <property type="entry name" value="Myosin_tail"/>
</dbReference>
<evidence type="ECO:0000259" key="3">
    <source>
        <dbReference type="Pfam" id="PF01576"/>
    </source>
</evidence>
<evidence type="ECO:0000313" key="4">
    <source>
        <dbReference type="EMBL" id="VEL38279.1"/>
    </source>
</evidence>
<dbReference type="Gene3D" id="1.20.5.170">
    <property type="match status" value="1"/>
</dbReference>
<organism evidence="4 5">
    <name type="scientific">Protopolystoma xenopodis</name>
    <dbReference type="NCBI Taxonomy" id="117903"/>
    <lineage>
        <taxon>Eukaryota</taxon>
        <taxon>Metazoa</taxon>
        <taxon>Spiralia</taxon>
        <taxon>Lophotrochozoa</taxon>
        <taxon>Platyhelminthes</taxon>
        <taxon>Monogenea</taxon>
        <taxon>Polyopisthocotylea</taxon>
        <taxon>Polystomatidea</taxon>
        <taxon>Polystomatidae</taxon>
        <taxon>Protopolystoma</taxon>
    </lineage>
</organism>
<proteinExistence type="predicted"/>
<name>A0A448XJN6_9PLAT</name>
<evidence type="ECO:0000313" key="5">
    <source>
        <dbReference type="Proteomes" id="UP000784294"/>
    </source>
</evidence>
<protein>
    <recommendedName>
        <fullName evidence="3">Myosin tail domain-containing protein</fullName>
    </recommendedName>
</protein>
<sequence length="241" mass="27170">MTVSLKEVENKYRGEAFRNRKKLEATVVQLEAQLDTASQEREQAEKQAAEAIDRLQSLEAELDETASTLQSTIEALHGFCFLCSSFAPYGFPSHPLCQRNHATYCSQLSEGRRNSVSSELETIRGQYEVTDRTRRKLEAEAAELSNKTSELTVQINGLQADRRRLESEISVLHGDIDDLNNGKEGMEDRANRLQQEVAKLAGELKTEQESARRADISRRQLETELREANARIVEAANNVET</sequence>
<dbReference type="Proteomes" id="UP000784294">
    <property type="component" value="Unassembled WGS sequence"/>
</dbReference>
<reference evidence="4" key="1">
    <citation type="submission" date="2018-11" db="EMBL/GenBank/DDBJ databases">
        <authorList>
            <consortium name="Pathogen Informatics"/>
        </authorList>
    </citation>
    <scope>NUCLEOTIDE SEQUENCE</scope>
</reference>
<dbReference type="GO" id="GO:0016459">
    <property type="term" value="C:myosin complex"/>
    <property type="evidence" value="ECO:0007669"/>
    <property type="project" value="InterPro"/>
</dbReference>
<comment type="caution">
    <text evidence="4">The sequence shown here is derived from an EMBL/GenBank/DDBJ whole genome shotgun (WGS) entry which is preliminary data.</text>
</comment>
<dbReference type="OrthoDB" id="2018427at2759"/>
<accession>A0A448XJN6</accession>
<evidence type="ECO:0000256" key="1">
    <source>
        <dbReference type="ARBA" id="ARBA00023054"/>
    </source>
</evidence>
<dbReference type="Pfam" id="PF01576">
    <property type="entry name" value="Myosin_tail_1"/>
    <property type="match status" value="1"/>
</dbReference>